<dbReference type="Proteomes" id="UP000321456">
    <property type="component" value="Unassembled WGS sequence"/>
</dbReference>
<reference evidence="2 3" key="1">
    <citation type="submission" date="2019-08" db="EMBL/GenBank/DDBJ databases">
        <title>Professor.</title>
        <authorList>
            <person name="Park J.S."/>
        </authorList>
    </citation>
    <scope>NUCLEOTIDE SEQUENCE [LARGE SCALE GENOMIC DNA]</scope>
    <source>
        <strain evidence="2 3">176CP5-101</strain>
    </source>
</reference>
<evidence type="ECO:0000313" key="3">
    <source>
        <dbReference type="Proteomes" id="UP000321456"/>
    </source>
</evidence>
<feature type="domain" description="DUF4007" evidence="1">
    <location>
        <begin position="13"/>
        <end position="286"/>
    </location>
</feature>
<dbReference type="Pfam" id="PF13182">
    <property type="entry name" value="DUF4007"/>
    <property type="match status" value="1"/>
</dbReference>
<evidence type="ECO:0000313" key="2">
    <source>
        <dbReference type="EMBL" id="TXN36087.1"/>
    </source>
</evidence>
<name>A0A5C8V6E3_9FLAO</name>
<comment type="caution">
    <text evidence="2">The sequence shown here is derived from an EMBL/GenBank/DDBJ whole genome shotgun (WGS) entry which is preliminary data.</text>
</comment>
<evidence type="ECO:0000259" key="1">
    <source>
        <dbReference type="Pfam" id="PF13182"/>
    </source>
</evidence>
<dbReference type="InterPro" id="IPR025248">
    <property type="entry name" value="DUF4007"/>
</dbReference>
<accession>A0A5C8V6E3</accession>
<keyword evidence="3" id="KW-1185">Reference proteome</keyword>
<protein>
    <submittedName>
        <fullName evidence="2">DUF4007 family protein</fullName>
    </submittedName>
</protein>
<proteinExistence type="predicted"/>
<organism evidence="2 3">
    <name type="scientific">Flagellimonas hymeniacidonis</name>
    <dbReference type="NCBI Taxonomy" id="2603628"/>
    <lineage>
        <taxon>Bacteria</taxon>
        <taxon>Pseudomonadati</taxon>
        <taxon>Bacteroidota</taxon>
        <taxon>Flavobacteriia</taxon>
        <taxon>Flavobacteriales</taxon>
        <taxon>Flavobacteriaceae</taxon>
        <taxon>Flagellimonas</taxon>
    </lineage>
</organism>
<dbReference type="AlphaFoldDB" id="A0A5C8V6E3"/>
<gene>
    <name evidence="2" type="ORF">FVB32_16135</name>
</gene>
<sequence length="288" mass="33714">MNYFYFKRYILTYSGHDTFHCRLFWLKKGFDYTLTKQKFQDDSGVFLGVGKNMVNSIRFWLKAFGIVNEQNQLSKLFSNLLDDDGWDPYFENEGTLWLLHYKLCAINHSSIYNLIFRELRKLKPEFTKTHFIDLVKEKKTDQSENILSKDFSVFTRTYNDKQNDLKEDSLSGLLSELNLLKEIGKNENKEPLYRIENNSSDSLPIKILLYCILENEAYGNSISFKSLYSDLRGVGNIFVLTPEELENKLIELASLYPNITYSNEAGVKELQIREKPNLIGILEEYYAA</sequence>
<dbReference type="EMBL" id="VRUR01000002">
    <property type="protein sequence ID" value="TXN36087.1"/>
    <property type="molecule type" value="Genomic_DNA"/>
</dbReference>